<evidence type="ECO:0000256" key="1">
    <source>
        <dbReference type="ARBA" id="ARBA00022679"/>
    </source>
</evidence>
<dbReference type="PANTHER" id="PTHR13943">
    <property type="entry name" value="HRAS-LIKE SUPPRESSOR - RELATED"/>
    <property type="match status" value="1"/>
</dbReference>
<feature type="domain" description="LRAT" evidence="5">
    <location>
        <begin position="17"/>
        <end position="117"/>
    </location>
</feature>
<dbReference type="EMBL" id="FUYR01000002">
    <property type="protein sequence ID" value="SKB64057.1"/>
    <property type="molecule type" value="Genomic_DNA"/>
</dbReference>
<dbReference type="STRING" id="572036.SAMN05661099_1989"/>
<gene>
    <name evidence="6" type="ORF">SAMN05661099_1989</name>
</gene>
<dbReference type="Proteomes" id="UP000189981">
    <property type="component" value="Unassembled WGS sequence"/>
</dbReference>
<accession>A0A1T5CXI2</accession>
<keyword evidence="4" id="KW-0472">Membrane</keyword>
<dbReference type="GO" id="GO:0008970">
    <property type="term" value="F:phospholipase A1 activity"/>
    <property type="evidence" value="ECO:0007669"/>
    <property type="project" value="TreeGrafter"/>
</dbReference>
<evidence type="ECO:0000313" key="7">
    <source>
        <dbReference type="Proteomes" id="UP000189981"/>
    </source>
</evidence>
<feature type="transmembrane region" description="Helical" evidence="4">
    <location>
        <begin position="118"/>
        <end position="134"/>
    </location>
</feature>
<reference evidence="7" key="1">
    <citation type="submission" date="2017-02" db="EMBL/GenBank/DDBJ databases">
        <authorList>
            <person name="Varghese N."/>
            <person name="Submissions S."/>
        </authorList>
    </citation>
    <scope>NUCLEOTIDE SEQUENCE [LARGE SCALE GENOMIC DNA]</scope>
    <source>
        <strain evidence="7">DSM 22385</strain>
    </source>
</reference>
<keyword evidence="2" id="KW-0378">Hydrolase</keyword>
<evidence type="ECO:0000256" key="4">
    <source>
        <dbReference type="SAM" id="Phobius"/>
    </source>
</evidence>
<evidence type="ECO:0000259" key="5">
    <source>
        <dbReference type="PROSITE" id="PS51934"/>
    </source>
</evidence>
<name>A0A1T5CXI2_9SPHI</name>
<keyword evidence="6" id="KW-0012">Acyltransferase</keyword>
<keyword evidence="1 6" id="KW-0808">Transferase</keyword>
<protein>
    <submittedName>
        <fullName evidence="6">Lecithin retinol acyltransferase</fullName>
    </submittedName>
</protein>
<dbReference type="Gene3D" id="3.90.1720.10">
    <property type="entry name" value="endopeptidase domain like (from Nostoc punctiforme)"/>
    <property type="match status" value="1"/>
</dbReference>
<dbReference type="AlphaFoldDB" id="A0A1T5CXI2"/>
<keyword evidence="3" id="KW-0443">Lipid metabolism</keyword>
<dbReference type="PANTHER" id="PTHR13943:SF31">
    <property type="entry name" value="PHOSPHOLIPASE A AND ACYLTRANSFERASE 3"/>
    <property type="match status" value="1"/>
</dbReference>
<dbReference type="InterPro" id="IPR038765">
    <property type="entry name" value="Papain-like_cys_pep_sf"/>
</dbReference>
<dbReference type="GO" id="GO:0004623">
    <property type="term" value="F:phospholipase A2 activity"/>
    <property type="evidence" value="ECO:0007669"/>
    <property type="project" value="TreeGrafter"/>
</dbReference>
<dbReference type="RefSeq" id="WP_079702534.1">
    <property type="nucleotide sequence ID" value="NZ_FUYR01000002.1"/>
</dbReference>
<evidence type="ECO:0000256" key="2">
    <source>
        <dbReference type="ARBA" id="ARBA00022801"/>
    </source>
</evidence>
<dbReference type="GO" id="GO:0005737">
    <property type="term" value="C:cytoplasm"/>
    <property type="evidence" value="ECO:0007669"/>
    <property type="project" value="TreeGrafter"/>
</dbReference>
<organism evidence="6 7">
    <name type="scientific">Daejeonella lutea</name>
    <dbReference type="NCBI Taxonomy" id="572036"/>
    <lineage>
        <taxon>Bacteria</taxon>
        <taxon>Pseudomonadati</taxon>
        <taxon>Bacteroidota</taxon>
        <taxon>Sphingobacteriia</taxon>
        <taxon>Sphingobacteriales</taxon>
        <taxon>Sphingobacteriaceae</taxon>
        <taxon>Daejeonella</taxon>
    </lineage>
</organism>
<keyword evidence="4" id="KW-1133">Transmembrane helix</keyword>
<evidence type="ECO:0000313" key="6">
    <source>
        <dbReference type="EMBL" id="SKB64057.1"/>
    </source>
</evidence>
<dbReference type="InterPro" id="IPR007053">
    <property type="entry name" value="LRAT_dom"/>
</dbReference>
<dbReference type="InterPro" id="IPR051496">
    <property type="entry name" value="H-rev107_PLA/AT"/>
</dbReference>
<keyword evidence="4" id="KW-0812">Transmembrane</keyword>
<keyword evidence="7" id="KW-1185">Reference proteome</keyword>
<dbReference type="SUPFAM" id="SSF54001">
    <property type="entry name" value="Cysteine proteinases"/>
    <property type="match status" value="1"/>
</dbReference>
<dbReference type="Pfam" id="PF04970">
    <property type="entry name" value="LRAT"/>
    <property type="match status" value="1"/>
</dbReference>
<proteinExistence type="predicted"/>
<sequence>MNYAVLYNLKPGDSIIEPLFRTGFSKHFAIYLGKDSQGNEFVAENHWINGVTITLATRYFSSVKRIVRIERFSGSELERTKALQRAFNLAGKPYNLITYNCEHFATEVQKGKPSSNQVTNFAVLFILFMIGLYYKNNASTYRRRYGTR</sequence>
<dbReference type="GO" id="GO:0016410">
    <property type="term" value="F:N-acyltransferase activity"/>
    <property type="evidence" value="ECO:0007669"/>
    <property type="project" value="TreeGrafter"/>
</dbReference>
<dbReference type="GO" id="GO:0070292">
    <property type="term" value="P:N-acylphosphatidylethanolamine metabolic process"/>
    <property type="evidence" value="ECO:0007669"/>
    <property type="project" value="TreeGrafter"/>
</dbReference>
<evidence type="ECO:0000256" key="3">
    <source>
        <dbReference type="ARBA" id="ARBA00023098"/>
    </source>
</evidence>
<dbReference type="OrthoDB" id="772795at2"/>
<dbReference type="PROSITE" id="PS51934">
    <property type="entry name" value="LRAT"/>
    <property type="match status" value="1"/>
</dbReference>